<feature type="non-terminal residue" evidence="4">
    <location>
        <position position="1"/>
    </location>
</feature>
<organism evidence="4 5">
    <name type="scientific">Prorocentrum cordatum</name>
    <dbReference type="NCBI Taxonomy" id="2364126"/>
    <lineage>
        <taxon>Eukaryota</taxon>
        <taxon>Sar</taxon>
        <taxon>Alveolata</taxon>
        <taxon>Dinophyceae</taxon>
        <taxon>Prorocentrales</taxon>
        <taxon>Prorocentraceae</taxon>
        <taxon>Prorocentrum</taxon>
    </lineage>
</organism>
<dbReference type="InterPro" id="IPR001478">
    <property type="entry name" value="PDZ"/>
</dbReference>
<reference evidence="4" key="1">
    <citation type="submission" date="2023-10" db="EMBL/GenBank/DDBJ databases">
        <authorList>
            <person name="Chen Y."/>
            <person name="Shah S."/>
            <person name="Dougan E. K."/>
            <person name="Thang M."/>
            <person name="Chan C."/>
        </authorList>
    </citation>
    <scope>NUCLEOTIDE SEQUENCE [LARGE SCALE GENOMIC DNA]</scope>
</reference>
<dbReference type="Proteomes" id="UP001189429">
    <property type="component" value="Unassembled WGS sequence"/>
</dbReference>
<feature type="domain" description="PDZ" evidence="3">
    <location>
        <begin position="515"/>
        <end position="576"/>
    </location>
</feature>
<feature type="transmembrane region" description="Helical" evidence="2">
    <location>
        <begin position="149"/>
        <end position="171"/>
    </location>
</feature>
<feature type="transmembrane region" description="Helical" evidence="2">
    <location>
        <begin position="113"/>
        <end position="137"/>
    </location>
</feature>
<dbReference type="EMBL" id="CAUYUJ010022723">
    <property type="protein sequence ID" value="CAK0912231.1"/>
    <property type="molecule type" value="Genomic_DNA"/>
</dbReference>
<evidence type="ECO:0000313" key="4">
    <source>
        <dbReference type="EMBL" id="CAK0912231.1"/>
    </source>
</evidence>
<keyword evidence="2" id="KW-1133">Transmembrane helix</keyword>
<proteinExistence type="predicted"/>
<evidence type="ECO:0000313" key="5">
    <source>
        <dbReference type="Proteomes" id="UP001189429"/>
    </source>
</evidence>
<sequence>ARSALRRWWEVTTSREYFAFSKRRLAFKAMVVSVIGILLAPVHLSAIIFDGGAMSWTEILYLFMNDVASPLCLVCIPYQSIWLDVFFGFWMMLGPPVQSGPCEPPFEYAVGPLWIMVSMCWMHSGGIHSAAIVPMLFSPLINWSVSENLCSGVSLAAFASVTMAVVVWIIVAEWQLADGFYRLQKSTEVIQLLLEEATSGLCTLSPKSGIVSEASSSFLENFGMHTEGASMLDFVAAVDREKVASLLRDRDALPLRPILGTFYKRPTLEGAPTSQFEAKLVPYAVCDEGVSVCLQKVGEERFVEAPAEHGGEAARASEAAYLLDPRSQPAPRAWSEHGTEFGTEVSLAYSKTTASARPLLEPEEPTASRREAAQRAHRAKRKVRVQLNNSMRQDAGFEETPQPMRIMRLMGAMEGINACGVGCCMLHVSVAAARQVLVVLGRKPCGSIELGSQQCPACFSLILCREVIEEGSDGNIDCPTCGNEVHPQRRSGSTLATSEEAPVARARWPGAATFKVTIDRSDGSKLGIDVDIVNCSTVLVEKVNEGLISMWNVRNPEQVVESGDRIVEVNGVSGLSKRILAQLGVCGLLDIVVLRRRPLGGEPQGNGCPLCLESE</sequence>
<keyword evidence="5" id="KW-1185">Reference proteome</keyword>
<keyword evidence="2" id="KW-0472">Membrane</keyword>
<name>A0ABN9YHE7_9DINO</name>
<feature type="transmembrane region" description="Helical" evidence="2">
    <location>
        <begin position="25"/>
        <end position="49"/>
    </location>
</feature>
<gene>
    <name evidence="4" type="ORF">PCOR1329_LOCUS85844</name>
</gene>
<evidence type="ECO:0000256" key="2">
    <source>
        <dbReference type="SAM" id="Phobius"/>
    </source>
</evidence>
<dbReference type="PROSITE" id="PS50106">
    <property type="entry name" value="PDZ"/>
    <property type="match status" value="1"/>
</dbReference>
<keyword evidence="2" id="KW-0812">Transmembrane</keyword>
<evidence type="ECO:0000256" key="1">
    <source>
        <dbReference type="SAM" id="MobiDB-lite"/>
    </source>
</evidence>
<accession>A0ABN9YHE7</accession>
<protein>
    <recommendedName>
        <fullName evidence="3">PDZ domain-containing protein</fullName>
    </recommendedName>
</protein>
<evidence type="ECO:0000259" key="3">
    <source>
        <dbReference type="PROSITE" id="PS50106"/>
    </source>
</evidence>
<feature type="region of interest" description="Disordered" evidence="1">
    <location>
        <begin position="354"/>
        <end position="378"/>
    </location>
</feature>
<comment type="caution">
    <text evidence="4">The sequence shown here is derived from an EMBL/GenBank/DDBJ whole genome shotgun (WGS) entry which is preliminary data.</text>
</comment>